<dbReference type="Gene3D" id="3.40.250.10">
    <property type="entry name" value="Rhodanese-like domain"/>
    <property type="match status" value="1"/>
</dbReference>
<dbReference type="InterPro" id="IPR035985">
    <property type="entry name" value="Ubiquitin-activating_enz"/>
</dbReference>
<keyword evidence="2" id="KW-0808">Transferase</keyword>
<name>A0ABP6YU16_9ACTN</name>
<dbReference type="SUPFAM" id="SSF69572">
    <property type="entry name" value="Activating enzymes of the ubiquitin-like proteins"/>
    <property type="match status" value="1"/>
</dbReference>
<comment type="caution">
    <text evidence="2">The sequence shown here is derived from an EMBL/GenBank/DDBJ whole genome shotgun (WGS) entry which is preliminary data.</text>
</comment>
<keyword evidence="2" id="KW-0548">Nucleotidyltransferase</keyword>
<dbReference type="PANTHER" id="PTHR10953:SF102">
    <property type="entry name" value="ADENYLYLTRANSFERASE AND SULFURTRANSFERASE MOCS3"/>
    <property type="match status" value="1"/>
</dbReference>
<gene>
    <name evidence="2" type="primary">moeZ_1</name>
    <name evidence="2" type="ORF">GCM10022223_02190</name>
</gene>
<feature type="domain" description="Rhodanese" evidence="1">
    <location>
        <begin position="301"/>
        <end position="394"/>
    </location>
</feature>
<dbReference type="CDD" id="cd00757">
    <property type="entry name" value="ThiF_MoeB_HesA_family"/>
    <property type="match status" value="1"/>
</dbReference>
<dbReference type="InterPro" id="IPR001763">
    <property type="entry name" value="Rhodanese-like_dom"/>
</dbReference>
<evidence type="ECO:0000313" key="2">
    <source>
        <dbReference type="EMBL" id="GAA3591206.1"/>
    </source>
</evidence>
<dbReference type="CDD" id="cd00158">
    <property type="entry name" value="RHOD"/>
    <property type="match status" value="1"/>
</dbReference>
<accession>A0ABP6YU16</accession>
<dbReference type="PROSITE" id="PS50206">
    <property type="entry name" value="RHODANESE_3"/>
    <property type="match status" value="1"/>
</dbReference>
<organism evidence="2 3">
    <name type="scientific">Kineosporia mesophila</name>
    <dbReference type="NCBI Taxonomy" id="566012"/>
    <lineage>
        <taxon>Bacteria</taxon>
        <taxon>Bacillati</taxon>
        <taxon>Actinomycetota</taxon>
        <taxon>Actinomycetes</taxon>
        <taxon>Kineosporiales</taxon>
        <taxon>Kineosporiaceae</taxon>
        <taxon>Kineosporia</taxon>
    </lineage>
</organism>
<dbReference type="Proteomes" id="UP001501074">
    <property type="component" value="Unassembled WGS sequence"/>
</dbReference>
<dbReference type="InterPro" id="IPR045886">
    <property type="entry name" value="ThiF/MoeB/HesA"/>
</dbReference>
<dbReference type="NCBIfam" id="NF004281">
    <property type="entry name" value="PRK05690.1"/>
    <property type="match status" value="1"/>
</dbReference>
<dbReference type="RefSeq" id="WP_231484860.1">
    <property type="nucleotide sequence ID" value="NZ_BAAAZO010000001.1"/>
</dbReference>
<dbReference type="PANTHER" id="PTHR10953">
    <property type="entry name" value="UBIQUITIN-ACTIVATING ENZYME E1"/>
    <property type="match status" value="1"/>
</dbReference>
<dbReference type="Gene3D" id="3.40.50.720">
    <property type="entry name" value="NAD(P)-binding Rossmann-like Domain"/>
    <property type="match status" value="1"/>
</dbReference>
<sequence>MEPLVEPGDELTADEFTRYSRQVLLPGLGSVGQRRLKNARVLVIGAGGLGSPVLTYLAAAGVGTISVIDDDVVEVSNLHRQVLHAGSATGTPKVDSAVRALTELNPLVTVKPLRARITRDNALDVIEGHDVVLDGTDNFATRYLVGDACSIAGVPLVWGSVFRFDGQVSVFWSRPPQGHVPVTYRDLHPTPPPPGAVPSCAEGGVLGVTCAAIGSVMATEAIKLITGVGEPLLGRIMLFDAAGMTWQTIRVRPAPDAVPVGELAADYEAFCGISAPGGSGGEVREVSVGELARRLERRGRGEDDFVLVDVREPEERLIASIPGAVGLPWSVLRTGDAGALLAEVAQGRPVVLHCKSGGRSAQALEMAHDAGLDDVAHVPGGVLRWIDEIDPTQPRY</sequence>
<protein>
    <submittedName>
        <fullName evidence="2">Adenylyltransferase/sulfurtransferase MoeZ</fullName>
    </submittedName>
</protein>
<dbReference type="InterPro" id="IPR036873">
    <property type="entry name" value="Rhodanese-like_dom_sf"/>
</dbReference>
<proteinExistence type="predicted"/>
<dbReference type="Pfam" id="PF00581">
    <property type="entry name" value="Rhodanese"/>
    <property type="match status" value="1"/>
</dbReference>
<evidence type="ECO:0000313" key="3">
    <source>
        <dbReference type="Proteomes" id="UP001501074"/>
    </source>
</evidence>
<reference evidence="3" key="1">
    <citation type="journal article" date="2019" name="Int. J. Syst. Evol. Microbiol.">
        <title>The Global Catalogue of Microorganisms (GCM) 10K type strain sequencing project: providing services to taxonomists for standard genome sequencing and annotation.</title>
        <authorList>
            <consortium name="The Broad Institute Genomics Platform"/>
            <consortium name="The Broad Institute Genome Sequencing Center for Infectious Disease"/>
            <person name="Wu L."/>
            <person name="Ma J."/>
        </authorList>
    </citation>
    <scope>NUCLEOTIDE SEQUENCE [LARGE SCALE GENOMIC DNA]</scope>
    <source>
        <strain evidence="3">JCM 16902</strain>
    </source>
</reference>
<keyword evidence="3" id="KW-1185">Reference proteome</keyword>
<dbReference type="EMBL" id="BAAAZO010000001">
    <property type="protein sequence ID" value="GAA3591206.1"/>
    <property type="molecule type" value="Genomic_DNA"/>
</dbReference>
<evidence type="ECO:0000259" key="1">
    <source>
        <dbReference type="PROSITE" id="PS50206"/>
    </source>
</evidence>
<dbReference type="Pfam" id="PF00899">
    <property type="entry name" value="ThiF"/>
    <property type="match status" value="1"/>
</dbReference>
<dbReference type="InterPro" id="IPR000594">
    <property type="entry name" value="ThiF_NAD_FAD-bd"/>
</dbReference>
<dbReference type="GO" id="GO:0016779">
    <property type="term" value="F:nucleotidyltransferase activity"/>
    <property type="evidence" value="ECO:0007669"/>
    <property type="project" value="UniProtKB-KW"/>
</dbReference>
<dbReference type="SMART" id="SM00450">
    <property type="entry name" value="RHOD"/>
    <property type="match status" value="1"/>
</dbReference>